<dbReference type="InterPro" id="IPR007536">
    <property type="entry name" value="16SrRNA_methylTrfase_J"/>
</dbReference>
<sequence>MSTVSKVRITSPVKTDDVIFSNIQRAAEQLKEIGVEVEVISRMKKTINDFFKESTIPLIVISHQLPLLYFDSTSKIVYHENTGKFKLKAFYRRGEIPPLIQMMARPLDTGLSIVDSTMGMGNDLILMATILEKSEFHAYETHPLIYFVISEGIKQFHPELSARITFHYGLADQKVLQQADYVYADPMFEETIPQQSGMEVLHDFAEQMDSTSFIRYLTDYSDIVILKAHFRSPLFQHFNFDVQPRRNTKTHFGIKKSR</sequence>
<dbReference type="SUPFAM" id="SSF53335">
    <property type="entry name" value="S-adenosyl-L-methionine-dependent methyltransferases"/>
    <property type="match status" value="1"/>
</dbReference>
<keyword evidence="2" id="KW-1185">Reference proteome</keyword>
<evidence type="ECO:0000313" key="1">
    <source>
        <dbReference type="EMBL" id="TDM03029.1"/>
    </source>
</evidence>
<comment type="caution">
    <text evidence="1">The sequence shown here is derived from an EMBL/GenBank/DDBJ whole genome shotgun (WGS) entry which is preliminary data.</text>
</comment>
<name>A0A4R6BMH2_9STAP</name>
<accession>A0A4R6BMH2</accession>
<dbReference type="OrthoDB" id="1653798at2"/>
<dbReference type="AlphaFoldDB" id="A0A4R6BMH2"/>
<dbReference type="EMBL" id="SCWE01000001">
    <property type="protein sequence ID" value="TDM03029.1"/>
    <property type="molecule type" value="Genomic_DNA"/>
</dbReference>
<dbReference type="GO" id="GO:0008990">
    <property type="term" value="F:rRNA (guanine-N2-)-methyltransferase activity"/>
    <property type="evidence" value="ECO:0007669"/>
    <property type="project" value="InterPro"/>
</dbReference>
<dbReference type="PANTHER" id="PTHR36112:SF1">
    <property type="entry name" value="RIBOSOMAL RNA SMALL SUBUNIT METHYLTRANSFERASE J"/>
    <property type="match status" value="1"/>
</dbReference>
<reference evidence="1 2" key="1">
    <citation type="submission" date="2019-01" db="EMBL/GenBank/DDBJ databases">
        <title>Draft genome sequences of the type strains of six Macrococcus species.</title>
        <authorList>
            <person name="Mazhar S."/>
            <person name="Altermann E."/>
            <person name="Hill C."/>
            <person name="Mcauliffe O."/>
        </authorList>
    </citation>
    <scope>NUCLEOTIDE SEQUENCE [LARGE SCALE GENOMIC DNA]</scope>
    <source>
        <strain evidence="1 2">CCM4809</strain>
    </source>
</reference>
<organism evidence="1 2">
    <name type="scientific">Macrococcus hajekii</name>
    <dbReference type="NCBI Taxonomy" id="198482"/>
    <lineage>
        <taxon>Bacteria</taxon>
        <taxon>Bacillati</taxon>
        <taxon>Bacillota</taxon>
        <taxon>Bacilli</taxon>
        <taxon>Bacillales</taxon>
        <taxon>Staphylococcaceae</taxon>
        <taxon>Macrococcus</taxon>
    </lineage>
</organism>
<dbReference type="Gene3D" id="3.40.50.150">
    <property type="entry name" value="Vaccinia Virus protein VP39"/>
    <property type="match status" value="1"/>
</dbReference>
<dbReference type="PANTHER" id="PTHR36112">
    <property type="entry name" value="RIBOSOMAL RNA SMALL SUBUNIT METHYLTRANSFERASE J"/>
    <property type="match status" value="1"/>
</dbReference>
<evidence type="ECO:0000313" key="2">
    <source>
        <dbReference type="Proteomes" id="UP000295328"/>
    </source>
</evidence>
<protein>
    <recommendedName>
        <fullName evidence="3">SAM-dependent methyltransferase</fullName>
    </recommendedName>
</protein>
<gene>
    <name evidence="1" type="ORF">ERX37_02795</name>
</gene>
<dbReference type="InterPro" id="IPR029063">
    <property type="entry name" value="SAM-dependent_MTases_sf"/>
</dbReference>
<dbReference type="RefSeq" id="WP_133429116.1">
    <property type="nucleotide sequence ID" value="NZ_BMCC01000002.1"/>
</dbReference>
<dbReference type="Proteomes" id="UP000295328">
    <property type="component" value="Unassembled WGS sequence"/>
</dbReference>
<evidence type="ECO:0008006" key="3">
    <source>
        <dbReference type="Google" id="ProtNLM"/>
    </source>
</evidence>
<proteinExistence type="predicted"/>